<dbReference type="InterPro" id="IPR016039">
    <property type="entry name" value="Thiolase-like"/>
</dbReference>
<dbReference type="AlphaFoldDB" id="A0A285V389"/>
<evidence type="ECO:0000256" key="4">
    <source>
        <dbReference type="ARBA" id="ARBA00023055"/>
    </source>
</evidence>
<evidence type="ECO:0000256" key="6">
    <source>
        <dbReference type="ARBA" id="ARBA00032316"/>
    </source>
</evidence>
<dbReference type="GO" id="GO:0016747">
    <property type="term" value="F:acyltransferase activity, transferring groups other than amino-acyl groups"/>
    <property type="evidence" value="ECO:0007669"/>
    <property type="project" value="InterPro"/>
</dbReference>
<dbReference type="GO" id="GO:0008289">
    <property type="term" value="F:lipid binding"/>
    <property type="evidence" value="ECO:0007669"/>
    <property type="project" value="UniProtKB-KW"/>
</dbReference>
<evidence type="ECO:0000256" key="1">
    <source>
        <dbReference type="ARBA" id="ARBA00012352"/>
    </source>
</evidence>
<dbReference type="PANTHER" id="PTHR42870:SF1">
    <property type="entry name" value="NON-SPECIFIC LIPID-TRANSFER PROTEIN-LIKE 2"/>
    <property type="match status" value="1"/>
</dbReference>
<dbReference type="OrthoDB" id="9785768at2"/>
<name>A0A285V389_9ACTN</name>
<dbReference type="PROSITE" id="PS00737">
    <property type="entry name" value="THIOLASE_2"/>
    <property type="match status" value="1"/>
</dbReference>
<dbReference type="CDD" id="cd00829">
    <property type="entry name" value="SCP-x_thiolase"/>
    <property type="match status" value="1"/>
</dbReference>
<dbReference type="PANTHER" id="PTHR42870">
    <property type="entry name" value="ACETYL-COA C-ACETYLTRANSFERASE"/>
    <property type="match status" value="1"/>
</dbReference>
<keyword evidence="10" id="KW-1185">Reference proteome</keyword>
<dbReference type="SUPFAM" id="SSF53901">
    <property type="entry name" value="Thiolase-like"/>
    <property type="match status" value="1"/>
</dbReference>
<evidence type="ECO:0000259" key="8">
    <source>
        <dbReference type="Pfam" id="PF22691"/>
    </source>
</evidence>
<dbReference type="InterPro" id="IPR020616">
    <property type="entry name" value="Thiolase_N"/>
</dbReference>
<dbReference type="InterPro" id="IPR020613">
    <property type="entry name" value="Thiolase_CS"/>
</dbReference>
<accession>A0A285V389</accession>
<proteinExistence type="predicted"/>
<dbReference type="GO" id="GO:0006869">
    <property type="term" value="P:lipid transport"/>
    <property type="evidence" value="ECO:0007669"/>
    <property type="project" value="UniProtKB-KW"/>
</dbReference>
<dbReference type="InterPro" id="IPR002155">
    <property type="entry name" value="Thiolase"/>
</dbReference>
<evidence type="ECO:0000256" key="5">
    <source>
        <dbReference type="ARBA" id="ARBA00023121"/>
    </source>
</evidence>
<keyword evidence="2" id="KW-0813">Transport</keyword>
<evidence type="ECO:0000313" key="9">
    <source>
        <dbReference type="EMBL" id="SOC48562.1"/>
    </source>
</evidence>
<protein>
    <recommendedName>
        <fullName evidence="1">propanoyl-CoA C-acyltransferase</fullName>
        <ecNumber evidence="1">2.3.1.176</ecNumber>
    </recommendedName>
    <alternativeName>
        <fullName evidence="6">Propanoyl-CoA C-acyltransferase</fullName>
    </alternativeName>
</protein>
<feature type="domain" description="Thiolase N-terminal" evidence="7">
    <location>
        <begin position="4"/>
        <end position="225"/>
    </location>
</feature>
<evidence type="ECO:0000256" key="2">
    <source>
        <dbReference type="ARBA" id="ARBA00022448"/>
    </source>
</evidence>
<dbReference type="Proteomes" id="UP000219435">
    <property type="component" value="Unassembled WGS sequence"/>
</dbReference>
<evidence type="ECO:0000313" key="10">
    <source>
        <dbReference type="Proteomes" id="UP000219435"/>
    </source>
</evidence>
<dbReference type="Pfam" id="PF22691">
    <property type="entry name" value="Thiolase_C_1"/>
    <property type="match status" value="1"/>
</dbReference>
<dbReference type="EC" id="2.3.1.176" evidence="1"/>
<keyword evidence="3 9" id="KW-0808">Transferase</keyword>
<dbReference type="RefSeq" id="WP_097194208.1">
    <property type="nucleotide sequence ID" value="NZ_OBQI01000002.1"/>
</dbReference>
<dbReference type="Pfam" id="PF00108">
    <property type="entry name" value="Thiolase_N"/>
    <property type="match status" value="1"/>
</dbReference>
<keyword evidence="4" id="KW-0445">Lipid transport</keyword>
<organism evidence="9 10">
    <name type="scientific">Blastococcus aggregatus</name>
    <dbReference type="NCBI Taxonomy" id="38502"/>
    <lineage>
        <taxon>Bacteria</taxon>
        <taxon>Bacillati</taxon>
        <taxon>Actinomycetota</taxon>
        <taxon>Actinomycetes</taxon>
        <taxon>Geodermatophilales</taxon>
        <taxon>Geodermatophilaceae</taxon>
        <taxon>Blastococcus</taxon>
    </lineage>
</organism>
<dbReference type="Gene3D" id="3.40.47.10">
    <property type="match status" value="1"/>
</dbReference>
<gene>
    <name evidence="9" type="ORF">SAMN05660748_1263</name>
</gene>
<evidence type="ECO:0000259" key="7">
    <source>
        <dbReference type="Pfam" id="PF00108"/>
    </source>
</evidence>
<dbReference type="InterPro" id="IPR055140">
    <property type="entry name" value="Thiolase_C_2"/>
</dbReference>
<reference evidence="10" key="1">
    <citation type="submission" date="2017-08" db="EMBL/GenBank/DDBJ databases">
        <authorList>
            <person name="Varghese N."/>
            <person name="Submissions S."/>
        </authorList>
    </citation>
    <scope>NUCLEOTIDE SEQUENCE [LARGE SCALE GENOMIC DNA]</scope>
    <source>
        <strain evidence="10">DSM 4725</strain>
    </source>
</reference>
<keyword evidence="5" id="KW-0446">Lipid-binding</keyword>
<dbReference type="PIRSF" id="PIRSF000429">
    <property type="entry name" value="Ac-CoA_Ac_transf"/>
    <property type="match status" value="1"/>
</dbReference>
<dbReference type="EMBL" id="OBQI01000002">
    <property type="protein sequence ID" value="SOC48562.1"/>
    <property type="molecule type" value="Genomic_DNA"/>
</dbReference>
<evidence type="ECO:0000256" key="3">
    <source>
        <dbReference type="ARBA" id="ARBA00022679"/>
    </source>
</evidence>
<sequence>MSDVALIGTGITRFGKALTIPLRALVEEAVTGALADAGVDAGDLQAAFCGNAIAGLITGQEMVRGQVALRSMGIQGIPVVNVENACATASTALHLACTAVASGQYDLVLVVGAEKMTHEDRRRPVLAVASALDVEADVDLDSPSPFMDVYAAKVREYLAHSEATVEDLARVVVKAQRLGALNPKAQYGGEVTVEQVLADPVISDPLTRSMCSPIGDGAAAVVVASVERAKALGIPQPVQVLASVLQSGSAPGSRDPAGVRSARLAYEHAGLGPEDLDVVELHDAAASSELTRYESLQLCGAGEGARLIRDGTTDLGGMLPVNTGGGLLARGHPIGATGSAQVVELCDQLRGRSGARQVAGARIALADNGGGWVGGDSAAECVHILAT</sequence>
<feature type="domain" description="Thiolase C-terminal" evidence="8">
    <location>
        <begin position="258"/>
        <end position="374"/>
    </location>
</feature>